<dbReference type="RefSeq" id="WP_301126442.1">
    <property type="nucleotide sequence ID" value="NZ_JAUHPV010000002.1"/>
</dbReference>
<dbReference type="InterPro" id="IPR001647">
    <property type="entry name" value="HTH_TetR"/>
</dbReference>
<dbReference type="PANTHER" id="PTHR30055:SF234">
    <property type="entry name" value="HTH-TYPE TRANSCRIPTIONAL REGULATOR BETI"/>
    <property type="match status" value="1"/>
</dbReference>
<dbReference type="PROSITE" id="PS50977">
    <property type="entry name" value="HTH_TETR_2"/>
    <property type="match status" value="1"/>
</dbReference>
<dbReference type="SUPFAM" id="SSF46689">
    <property type="entry name" value="Homeodomain-like"/>
    <property type="match status" value="1"/>
</dbReference>
<dbReference type="Pfam" id="PF00440">
    <property type="entry name" value="TetR_N"/>
    <property type="match status" value="1"/>
</dbReference>
<dbReference type="Proteomes" id="UP001172738">
    <property type="component" value="Unassembled WGS sequence"/>
</dbReference>
<reference evidence="6" key="1">
    <citation type="submission" date="2023-06" db="EMBL/GenBank/DDBJ databases">
        <title>SYSU T00b26.</title>
        <authorList>
            <person name="Gao L."/>
            <person name="Fang B.-Z."/>
            <person name="Li W.-J."/>
        </authorList>
    </citation>
    <scope>NUCLEOTIDE SEQUENCE</scope>
    <source>
        <strain evidence="6">SYSU T00b26</strain>
    </source>
</reference>
<protein>
    <submittedName>
        <fullName evidence="6">TetR/AcrR family transcriptional regulator</fullName>
    </submittedName>
</protein>
<proteinExistence type="predicted"/>
<gene>
    <name evidence="6" type="ORF">QQX04_03855</name>
</gene>
<evidence type="ECO:0000256" key="2">
    <source>
        <dbReference type="ARBA" id="ARBA00023125"/>
    </source>
</evidence>
<feature type="DNA-binding region" description="H-T-H motif" evidence="4">
    <location>
        <begin position="34"/>
        <end position="53"/>
    </location>
</feature>
<keyword evidence="2 4" id="KW-0238">DNA-binding</keyword>
<organism evidence="6 7">
    <name type="scientific">Demequina zhanjiangensis</name>
    <dbReference type="NCBI Taxonomy" id="3051659"/>
    <lineage>
        <taxon>Bacteria</taxon>
        <taxon>Bacillati</taxon>
        <taxon>Actinomycetota</taxon>
        <taxon>Actinomycetes</taxon>
        <taxon>Micrococcales</taxon>
        <taxon>Demequinaceae</taxon>
        <taxon>Demequina</taxon>
    </lineage>
</organism>
<keyword evidence="3" id="KW-0804">Transcription</keyword>
<comment type="caution">
    <text evidence="6">The sequence shown here is derived from an EMBL/GenBank/DDBJ whole genome shotgun (WGS) entry which is preliminary data.</text>
</comment>
<feature type="domain" description="HTH tetR-type" evidence="5">
    <location>
        <begin position="12"/>
        <end position="71"/>
    </location>
</feature>
<dbReference type="InterPro" id="IPR009057">
    <property type="entry name" value="Homeodomain-like_sf"/>
</dbReference>
<name>A0ABT8FZ51_9MICO</name>
<dbReference type="InterPro" id="IPR050109">
    <property type="entry name" value="HTH-type_TetR-like_transc_reg"/>
</dbReference>
<dbReference type="SUPFAM" id="SSF48498">
    <property type="entry name" value="Tetracyclin repressor-like, C-terminal domain"/>
    <property type="match status" value="1"/>
</dbReference>
<sequence>MTNARRPRRDAIANRERLIDAAFVLLGSRDADISVSELAAASGVGVGTAYRHFPNHEALVRALYDRAVDEFASRIESVAVAGSAWDQLAKFVEEGTLIVADTPGVRAVMRLMYDLDPDYAPARRAVAPFDQLISAAKAEGALRDDITAADLTLTVFSLGSFVGRPVGPEREALSRISRLVVDGMRADGAKSDLPPAQMDQPAFHAFMHRSNAAPPQVD</sequence>
<evidence type="ECO:0000313" key="7">
    <source>
        <dbReference type="Proteomes" id="UP001172738"/>
    </source>
</evidence>
<dbReference type="InterPro" id="IPR036271">
    <property type="entry name" value="Tet_transcr_reg_TetR-rel_C_sf"/>
</dbReference>
<keyword evidence="1" id="KW-0805">Transcription regulation</keyword>
<evidence type="ECO:0000256" key="1">
    <source>
        <dbReference type="ARBA" id="ARBA00023015"/>
    </source>
</evidence>
<accession>A0ABT8FZ51</accession>
<dbReference type="EMBL" id="JAUHPV010000002">
    <property type="protein sequence ID" value="MDN4472127.1"/>
    <property type="molecule type" value="Genomic_DNA"/>
</dbReference>
<keyword evidence="7" id="KW-1185">Reference proteome</keyword>
<evidence type="ECO:0000256" key="3">
    <source>
        <dbReference type="ARBA" id="ARBA00023163"/>
    </source>
</evidence>
<dbReference type="PANTHER" id="PTHR30055">
    <property type="entry name" value="HTH-TYPE TRANSCRIPTIONAL REGULATOR RUTR"/>
    <property type="match status" value="1"/>
</dbReference>
<evidence type="ECO:0000313" key="6">
    <source>
        <dbReference type="EMBL" id="MDN4472127.1"/>
    </source>
</evidence>
<dbReference type="Gene3D" id="1.10.357.10">
    <property type="entry name" value="Tetracycline Repressor, domain 2"/>
    <property type="match status" value="1"/>
</dbReference>
<evidence type="ECO:0000259" key="5">
    <source>
        <dbReference type="PROSITE" id="PS50977"/>
    </source>
</evidence>
<evidence type="ECO:0000256" key="4">
    <source>
        <dbReference type="PROSITE-ProRule" id="PRU00335"/>
    </source>
</evidence>